<dbReference type="InterPro" id="IPR010634">
    <property type="entry name" value="DUF1223"/>
</dbReference>
<dbReference type="Proteomes" id="UP001203880">
    <property type="component" value="Unassembled WGS sequence"/>
</dbReference>
<dbReference type="InterPro" id="IPR036249">
    <property type="entry name" value="Thioredoxin-like_sf"/>
</dbReference>
<dbReference type="RefSeq" id="WP_249711454.1">
    <property type="nucleotide sequence ID" value="NZ_JAMFMB010000021.1"/>
</dbReference>
<feature type="chain" id="PRO_5046388143" evidence="1">
    <location>
        <begin position="26"/>
        <end position="237"/>
    </location>
</feature>
<dbReference type="PANTHER" id="PTHR36057:SF1">
    <property type="entry name" value="LIPOPROTEIN LIPID ATTACHMENT SITE-LIKE PROTEIN, PUTATIVE (DUF1223)-RELATED"/>
    <property type="match status" value="1"/>
</dbReference>
<dbReference type="SUPFAM" id="SSF52833">
    <property type="entry name" value="Thioredoxin-like"/>
    <property type="match status" value="1"/>
</dbReference>
<accession>A0ABT0Q5A1</accession>
<organism evidence="2 3">
    <name type="scientific">Ruegeria spongiae</name>
    <dbReference type="NCBI Taxonomy" id="2942209"/>
    <lineage>
        <taxon>Bacteria</taxon>
        <taxon>Pseudomonadati</taxon>
        <taxon>Pseudomonadota</taxon>
        <taxon>Alphaproteobacteria</taxon>
        <taxon>Rhodobacterales</taxon>
        <taxon>Roseobacteraceae</taxon>
        <taxon>Ruegeria</taxon>
    </lineage>
</organism>
<name>A0ABT0Q5A1_9RHOB</name>
<feature type="signal peptide" evidence="1">
    <location>
        <begin position="1"/>
        <end position="25"/>
    </location>
</feature>
<evidence type="ECO:0000313" key="2">
    <source>
        <dbReference type="EMBL" id="MCL6285046.1"/>
    </source>
</evidence>
<proteinExistence type="predicted"/>
<reference evidence="2" key="1">
    <citation type="submission" date="2022-05" db="EMBL/GenBank/DDBJ databases">
        <authorList>
            <person name="Park J.-S."/>
        </authorList>
    </citation>
    <scope>NUCLEOTIDE SEQUENCE</scope>
    <source>
        <strain evidence="2">2012CJ41-6</strain>
    </source>
</reference>
<protein>
    <submittedName>
        <fullName evidence="2">DUF1223 domain-containing protein</fullName>
    </submittedName>
</protein>
<evidence type="ECO:0000256" key="1">
    <source>
        <dbReference type="SAM" id="SignalP"/>
    </source>
</evidence>
<dbReference type="EMBL" id="JAMFMB010000021">
    <property type="protein sequence ID" value="MCL6285046.1"/>
    <property type="molecule type" value="Genomic_DNA"/>
</dbReference>
<dbReference type="Pfam" id="PF06764">
    <property type="entry name" value="DUF1223"/>
    <property type="match status" value="1"/>
</dbReference>
<gene>
    <name evidence="2" type="ORF">M3P21_16055</name>
</gene>
<evidence type="ECO:0000313" key="3">
    <source>
        <dbReference type="Proteomes" id="UP001203880"/>
    </source>
</evidence>
<keyword evidence="3" id="KW-1185">Reference proteome</keyword>
<sequence>MKTRRKTRSFSLALLLASLAAPVAAGDNPVVVELYTSQGCSSCPPADAMMHELAARNDVIGLALHVDYWDYIGWKDEYADPAHTKRQQGYARSGGRTMIYTPQMIVAGQGDVVGARERELMALIDSHLAAPDSALVTATRSGDALSISVEPYERAVRGDYVVQLVRYTPMKHASIKRGELAGHELDYANVVESWDQVGQWDGAAPAELTTALEGDLPAVVLVQVAGHGPIVAAARVE</sequence>
<comment type="caution">
    <text evidence="2">The sequence shown here is derived from an EMBL/GenBank/DDBJ whole genome shotgun (WGS) entry which is preliminary data.</text>
</comment>
<dbReference type="PANTHER" id="PTHR36057">
    <property type="match status" value="1"/>
</dbReference>
<keyword evidence="1" id="KW-0732">Signal</keyword>